<feature type="coiled-coil region" evidence="10">
    <location>
        <begin position="10"/>
        <end position="109"/>
    </location>
</feature>
<name>B5IFK5_ACIB4</name>
<keyword evidence="10" id="KW-0175">Coiled coil</keyword>
<dbReference type="Gene3D" id="1.10.287.370">
    <property type="match status" value="1"/>
</dbReference>
<dbReference type="STRING" id="439481.Aboo_1123"/>
<evidence type="ECO:0000256" key="9">
    <source>
        <dbReference type="HAMAP-Rule" id="MF_00307"/>
    </source>
</evidence>
<dbReference type="OrthoDB" id="367082at2157"/>
<reference evidence="11" key="1">
    <citation type="submission" date="2010-02" db="EMBL/GenBank/DDBJ databases">
        <title>Complete sequence of Aciduliprofundum boonei T469.</title>
        <authorList>
            <consortium name="US DOE Joint Genome Institute"/>
            <person name="Lucas S."/>
            <person name="Copeland A."/>
            <person name="Lapidus A."/>
            <person name="Cheng J.-F."/>
            <person name="Bruce D."/>
            <person name="Goodwin L."/>
            <person name="Pitluck S."/>
            <person name="Saunders E."/>
            <person name="Detter J.C."/>
            <person name="Han C."/>
            <person name="Tapia R."/>
            <person name="Land M."/>
            <person name="Hauser L."/>
            <person name="Kyrpides N."/>
            <person name="Mikhailova N."/>
            <person name="Flores G."/>
            <person name="Reysenbach A.-L."/>
            <person name="Woyke T."/>
        </authorList>
    </citation>
    <scope>NUCLEOTIDE SEQUENCE</scope>
    <source>
        <strain evidence="11">T469</strain>
    </source>
</reference>
<dbReference type="GO" id="GO:0051087">
    <property type="term" value="F:protein-folding chaperone binding"/>
    <property type="evidence" value="ECO:0007669"/>
    <property type="project" value="TreeGrafter"/>
</dbReference>
<evidence type="ECO:0000256" key="4">
    <source>
        <dbReference type="ARBA" id="ARBA00016304"/>
    </source>
</evidence>
<dbReference type="HOGENOM" id="CLU_131909_0_0_2"/>
<dbReference type="InterPro" id="IPR002777">
    <property type="entry name" value="PFD_beta-like"/>
</dbReference>
<dbReference type="GO" id="GO:0051082">
    <property type="term" value="F:unfolded protein binding"/>
    <property type="evidence" value="ECO:0007669"/>
    <property type="project" value="UniProtKB-UniRule"/>
</dbReference>
<evidence type="ECO:0000256" key="5">
    <source>
        <dbReference type="ARBA" id="ARBA00022490"/>
    </source>
</evidence>
<dbReference type="PANTHER" id="PTHR21431">
    <property type="entry name" value="PREFOLDIN SUBUNIT 6"/>
    <property type="match status" value="1"/>
</dbReference>
<comment type="similarity">
    <text evidence="2 9">Belongs to the prefoldin subunit beta family.</text>
</comment>
<dbReference type="EMBL" id="CP001941">
    <property type="protein sequence ID" value="ADD08932.1"/>
    <property type="molecule type" value="Genomic_DNA"/>
</dbReference>
<dbReference type="eggNOG" id="arCOG01342">
    <property type="taxonomic scope" value="Archaea"/>
</dbReference>
<sequence>MVELNLTPHLQEKLEQAQKLQGELEVIVAQRYQLEVSLKEVEKSLEELEKVGDDAPIYKHVGSILVRAKSKDEVKKELEEKKEMLELRIKAVQRQQELLQKKYEEIQREFAAAYGGGAVSG</sequence>
<evidence type="ECO:0000256" key="2">
    <source>
        <dbReference type="ARBA" id="ARBA00008045"/>
    </source>
</evidence>
<evidence type="ECO:0000256" key="7">
    <source>
        <dbReference type="ARBA" id="ARBA00025077"/>
    </source>
</evidence>
<comment type="subunit">
    <text evidence="3 9">Heterohexamer of two alpha and four beta subunits.</text>
</comment>
<proteinExistence type="inferred from homology"/>
<dbReference type="GO" id="GO:0051131">
    <property type="term" value="P:chaperone-mediated protein complex assembly"/>
    <property type="evidence" value="ECO:0007669"/>
    <property type="project" value="TreeGrafter"/>
</dbReference>
<evidence type="ECO:0000256" key="3">
    <source>
        <dbReference type="ARBA" id="ARBA00011716"/>
    </source>
</evidence>
<comment type="subcellular location">
    <subcellularLocation>
        <location evidence="1 9">Cytoplasm</location>
    </subcellularLocation>
</comment>
<gene>
    <name evidence="9" type="primary">pfdB</name>
    <name evidence="11" type="ordered locus">Aboo_1123</name>
</gene>
<dbReference type="SUPFAM" id="SSF46579">
    <property type="entry name" value="Prefoldin"/>
    <property type="match status" value="1"/>
</dbReference>
<dbReference type="GO" id="GO:0005737">
    <property type="term" value="C:cytoplasm"/>
    <property type="evidence" value="ECO:0007669"/>
    <property type="project" value="UniProtKB-SubCell"/>
</dbReference>
<evidence type="ECO:0000256" key="6">
    <source>
        <dbReference type="ARBA" id="ARBA00023186"/>
    </source>
</evidence>
<keyword evidence="5 9" id="KW-0963">Cytoplasm</keyword>
<evidence type="ECO:0000256" key="1">
    <source>
        <dbReference type="ARBA" id="ARBA00004496"/>
    </source>
</evidence>
<dbReference type="InterPro" id="IPR012713">
    <property type="entry name" value="PfdB"/>
</dbReference>
<keyword evidence="6 9" id="KW-0143">Chaperone</keyword>
<dbReference type="InterPro" id="IPR009053">
    <property type="entry name" value="Prefoldin"/>
</dbReference>
<keyword evidence="12" id="KW-1185">Reference proteome</keyword>
<dbReference type="NCBIfam" id="TIGR02338">
    <property type="entry name" value="gimC_beta"/>
    <property type="match status" value="1"/>
</dbReference>
<comment type="function">
    <text evidence="7 9">Molecular chaperone capable of stabilizing a range of proteins. Seems to fulfill an ATP-independent, HSP70-like function in archaeal de novo protein folding.</text>
</comment>
<dbReference type="GO" id="GO:0006457">
    <property type="term" value="P:protein folding"/>
    <property type="evidence" value="ECO:0007669"/>
    <property type="project" value="UniProtKB-UniRule"/>
</dbReference>
<dbReference type="GeneID" id="8828083"/>
<dbReference type="KEGG" id="abi:Aboo_1123"/>
<organism evidence="11 12">
    <name type="scientific">Aciduliprofundum boonei (strain DSM 19572 / T469)</name>
    <dbReference type="NCBI Taxonomy" id="439481"/>
    <lineage>
        <taxon>Archaea</taxon>
        <taxon>Methanobacteriati</taxon>
        <taxon>Thermoplasmatota</taxon>
        <taxon>DHVE2 group</taxon>
        <taxon>Candidatus Aciduliprofundum</taxon>
    </lineage>
</organism>
<evidence type="ECO:0000313" key="11">
    <source>
        <dbReference type="EMBL" id="ADD08932.1"/>
    </source>
</evidence>
<dbReference type="Proteomes" id="UP000001400">
    <property type="component" value="Chromosome"/>
</dbReference>
<evidence type="ECO:0000256" key="8">
    <source>
        <dbReference type="ARBA" id="ARBA00033461"/>
    </source>
</evidence>
<dbReference type="HAMAP" id="MF_00307">
    <property type="entry name" value="PfdB"/>
    <property type="match status" value="1"/>
</dbReference>
<protein>
    <recommendedName>
        <fullName evidence="4 9">Prefoldin subunit beta</fullName>
    </recommendedName>
    <alternativeName>
        <fullName evidence="8 9">GimC subunit beta</fullName>
    </alternativeName>
</protein>
<evidence type="ECO:0000256" key="10">
    <source>
        <dbReference type="SAM" id="Coils"/>
    </source>
</evidence>
<dbReference type="RefSeq" id="WP_008085644.1">
    <property type="nucleotide sequence ID" value="NC_013926.1"/>
</dbReference>
<accession>B5IFK5</accession>
<dbReference type="GO" id="GO:0016272">
    <property type="term" value="C:prefoldin complex"/>
    <property type="evidence" value="ECO:0007669"/>
    <property type="project" value="UniProtKB-UniRule"/>
</dbReference>
<dbReference type="PANTHER" id="PTHR21431:SF0">
    <property type="entry name" value="PREFOLDIN SUBUNIT 6"/>
    <property type="match status" value="1"/>
</dbReference>
<dbReference type="Pfam" id="PF01920">
    <property type="entry name" value="Prefoldin_2"/>
    <property type="match status" value="1"/>
</dbReference>
<dbReference type="AlphaFoldDB" id="B5IFK5"/>
<evidence type="ECO:0000313" key="12">
    <source>
        <dbReference type="Proteomes" id="UP000001400"/>
    </source>
</evidence>